<gene>
    <name evidence="3" type="ORF">MP11Mi_17700</name>
</gene>
<evidence type="ECO:0000259" key="2">
    <source>
        <dbReference type="Pfam" id="PF24553"/>
    </source>
</evidence>
<feature type="domain" description="Histone acetyltransferase Rv0428c-like C-terminal" evidence="2">
    <location>
        <begin position="85"/>
        <end position="177"/>
    </location>
</feature>
<sequence length="239" mass="25355">MIEPTVGDRVVVRYRLDRSDTPSDWRAAPNPELPSGPSQSDVTGVLVTSADEQSLTVDRDGEVISIPRTAITSIRLLSRRVVRNSVIRDVERALCAGSDATHRAEIDGWIVAAGGSTIRGRSAVPVEFNAPAAAVTEIVEWYAARNLPALALLPDRLVLPGRITVDDAQSLEVLVAPAPETVGGLVPVRVGDALWAIDVDAADETVRAAARAAGYELHHTVTVGGLAEPHENSIQTSPI</sequence>
<dbReference type="AlphaFoldDB" id="A0AA97CVQ6"/>
<protein>
    <recommendedName>
        <fullName evidence="2">Histone acetyltransferase Rv0428c-like C-terminal domain-containing protein</fullName>
    </recommendedName>
</protein>
<accession>A0AA97CVQ6</accession>
<dbReference type="InterPro" id="IPR056935">
    <property type="entry name" value="Rv0428c-like_C"/>
</dbReference>
<evidence type="ECO:0000256" key="1">
    <source>
        <dbReference type="SAM" id="MobiDB-lite"/>
    </source>
</evidence>
<dbReference type="EMBL" id="CP128986">
    <property type="protein sequence ID" value="WOC12679.1"/>
    <property type="molecule type" value="Genomic_DNA"/>
</dbReference>
<organism evidence="3">
    <name type="scientific">Gordonia sp. MP11Mi</name>
    <dbReference type="NCBI Taxonomy" id="3022769"/>
    <lineage>
        <taxon>Bacteria</taxon>
        <taxon>Bacillati</taxon>
        <taxon>Actinomycetota</taxon>
        <taxon>Actinomycetes</taxon>
        <taxon>Mycobacteriales</taxon>
        <taxon>Gordoniaceae</taxon>
        <taxon>Gordonia</taxon>
    </lineage>
</organism>
<dbReference type="Pfam" id="PF24553">
    <property type="entry name" value="Rv0428c_C"/>
    <property type="match status" value="1"/>
</dbReference>
<reference evidence="3" key="1">
    <citation type="submission" date="2023-06" db="EMBL/GenBank/DDBJ databases">
        <title>Gordonia sp. nov. and Pseudochrobactrum sp. nov., two species isolated from the burying beetle Nicrophorus vespilloides.</title>
        <authorList>
            <person name="Poehlein A."/>
            <person name="Guzman J."/>
            <person name="Daniel R."/>
            <person name="Vilcinskas A."/>
        </authorList>
    </citation>
    <scope>NUCLEOTIDE SEQUENCE</scope>
    <source>
        <strain evidence="3">MP11Mi</strain>
    </source>
</reference>
<dbReference type="RefSeq" id="WP_420041892.1">
    <property type="nucleotide sequence ID" value="NZ_CP128986.1"/>
</dbReference>
<proteinExistence type="predicted"/>
<name>A0AA97CVQ6_9ACTN</name>
<evidence type="ECO:0000313" key="3">
    <source>
        <dbReference type="EMBL" id="WOC12679.1"/>
    </source>
</evidence>
<feature type="region of interest" description="Disordered" evidence="1">
    <location>
        <begin position="20"/>
        <end position="42"/>
    </location>
</feature>